<proteinExistence type="predicted"/>
<comment type="caution">
    <text evidence="2">The sequence shown here is derived from an EMBL/GenBank/DDBJ whole genome shotgun (WGS) entry which is preliminary data.</text>
</comment>
<dbReference type="InterPro" id="IPR036390">
    <property type="entry name" value="WH_DNA-bd_sf"/>
</dbReference>
<feature type="domain" description="Plasmid replication protein RepL" evidence="1">
    <location>
        <begin position="17"/>
        <end position="105"/>
    </location>
</feature>
<dbReference type="Gene3D" id="1.10.10.10">
    <property type="entry name" value="Winged helix-like DNA-binding domain superfamily/Winged helix DNA-binding domain"/>
    <property type="match status" value="1"/>
</dbReference>
<evidence type="ECO:0000313" key="3">
    <source>
        <dbReference type="Proteomes" id="UP000414364"/>
    </source>
</evidence>
<dbReference type="AlphaFoldDB" id="A0A5P0ZSS1"/>
<reference evidence="2 3" key="1">
    <citation type="journal article" date="2019" name="Syst. Appl. Microbiol.">
        <title>Polyphasic characterization of two novel Lactobacillus spp. isolated from blown salami packages: Description of Lactobacillus halodurans sp. nov. and Lactobacillus salsicarnum sp. nov.</title>
        <authorList>
            <person name="Schuster J.A."/>
            <person name="Klingl A."/>
            <person name="Vogel R.F."/>
            <person name="Ehrmann M.A."/>
        </authorList>
    </citation>
    <scope>NUCLEOTIDE SEQUENCE [LARGE SCALE GENOMIC DNA]</scope>
    <source>
        <strain evidence="2 3">TMW 1.2172</strain>
    </source>
</reference>
<dbReference type="Proteomes" id="UP000414364">
    <property type="component" value="Unassembled WGS sequence"/>
</dbReference>
<organism evidence="2 3">
    <name type="scientific">Companilactobacillus halodurans</name>
    <dbReference type="NCBI Taxonomy" id="2584183"/>
    <lineage>
        <taxon>Bacteria</taxon>
        <taxon>Bacillati</taxon>
        <taxon>Bacillota</taxon>
        <taxon>Bacilli</taxon>
        <taxon>Lactobacillales</taxon>
        <taxon>Lactobacillaceae</taxon>
        <taxon>Companilactobacillus</taxon>
    </lineage>
</organism>
<gene>
    <name evidence="2" type="ORF">FHL06_12280</name>
</gene>
<dbReference type="SUPFAM" id="SSF46785">
    <property type="entry name" value="Winged helix' DNA-binding domain"/>
    <property type="match status" value="1"/>
</dbReference>
<name>A0A5P0ZSS1_9LACO</name>
<dbReference type="InterPro" id="IPR008813">
    <property type="entry name" value="Plasmid_replication_RepL"/>
</dbReference>
<evidence type="ECO:0000313" key="2">
    <source>
        <dbReference type="EMBL" id="MQS77099.1"/>
    </source>
</evidence>
<dbReference type="EMBL" id="VDFP01000061">
    <property type="protein sequence ID" value="MQS77099.1"/>
    <property type="molecule type" value="Genomic_DNA"/>
</dbReference>
<dbReference type="InterPro" id="IPR036388">
    <property type="entry name" value="WH-like_DNA-bd_sf"/>
</dbReference>
<dbReference type="Pfam" id="PF05732">
    <property type="entry name" value="RepL"/>
    <property type="match status" value="1"/>
</dbReference>
<accession>A0A5P0ZSS1</accession>
<dbReference type="GO" id="GO:0006260">
    <property type="term" value="P:DNA replication"/>
    <property type="evidence" value="ECO:0007669"/>
    <property type="project" value="InterPro"/>
</dbReference>
<sequence length="130" mass="14873">MYWAAIIRETFSKLYKDNINGAGYRVFFFLCSEANIDTNIASVSQKRIAEVLGMNKSTVSKAIHLLLDDQYLARTSSGFMINPNLIYAGKGYENEREALREDFSDNLTKIGINQKFELDEETGQLEEPFR</sequence>
<protein>
    <recommendedName>
        <fullName evidence="1">Plasmid replication protein RepL domain-containing protein</fullName>
    </recommendedName>
</protein>
<dbReference type="GO" id="GO:0006276">
    <property type="term" value="P:plasmid maintenance"/>
    <property type="evidence" value="ECO:0007669"/>
    <property type="project" value="InterPro"/>
</dbReference>
<evidence type="ECO:0000259" key="1">
    <source>
        <dbReference type="Pfam" id="PF05732"/>
    </source>
</evidence>